<dbReference type="AlphaFoldDB" id="A0A7J6RUF7"/>
<keyword evidence="3" id="KW-1185">Reference proteome</keyword>
<organism evidence="2 3">
    <name type="scientific">Perkinsus olseni</name>
    <name type="common">Perkinsus atlanticus</name>
    <dbReference type="NCBI Taxonomy" id="32597"/>
    <lineage>
        <taxon>Eukaryota</taxon>
        <taxon>Sar</taxon>
        <taxon>Alveolata</taxon>
        <taxon>Perkinsozoa</taxon>
        <taxon>Perkinsea</taxon>
        <taxon>Perkinsida</taxon>
        <taxon>Perkinsidae</taxon>
        <taxon>Perkinsus</taxon>
    </lineage>
</organism>
<protein>
    <submittedName>
        <fullName evidence="2">Uncharacterized protein</fullName>
    </submittedName>
</protein>
<evidence type="ECO:0000256" key="1">
    <source>
        <dbReference type="SAM" id="SignalP"/>
    </source>
</evidence>
<proteinExistence type="predicted"/>
<comment type="caution">
    <text evidence="2">The sequence shown here is derived from an EMBL/GenBank/DDBJ whole genome shotgun (WGS) entry which is preliminary data.</text>
</comment>
<reference evidence="2 3" key="1">
    <citation type="submission" date="2020-04" db="EMBL/GenBank/DDBJ databases">
        <title>Perkinsus olseni comparative genomics.</title>
        <authorList>
            <person name="Bogema D.R."/>
        </authorList>
    </citation>
    <scope>NUCLEOTIDE SEQUENCE [LARGE SCALE GENOMIC DNA]</scope>
    <source>
        <strain evidence="2 3">ATCC PRA-207</strain>
    </source>
</reference>
<feature type="signal peptide" evidence="1">
    <location>
        <begin position="1"/>
        <end position="17"/>
    </location>
</feature>
<dbReference type="EMBL" id="JABANO010022974">
    <property type="protein sequence ID" value="KAF4724277.1"/>
    <property type="molecule type" value="Genomic_DNA"/>
</dbReference>
<feature type="chain" id="PRO_5029569334" evidence="1">
    <location>
        <begin position="18"/>
        <end position="253"/>
    </location>
</feature>
<evidence type="ECO:0000313" key="3">
    <source>
        <dbReference type="Proteomes" id="UP000553632"/>
    </source>
</evidence>
<dbReference type="Proteomes" id="UP000553632">
    <property type="component" value="Unassembled WGS sequence"/>
</dbReference>
<name>A0A7J6RUF7_PEROL</name>
<keyword evidence="1" id="KW-0732">Signal</keyword>
<gene>
    <name evidence="2" type="ORF">FOZ63_022442</name>
</gene>
<evidence type="ECO:0000313" key="2">
    <source>
        <dbReference type="EMBL" id="KAF4724277.1"/>
    </source>
</evidence>
<sequence length="253" mass="28355">MNYFGFILLGYSVICHAGDLEGVEWLYGKGPSGKRYYLQPKPNIRSQIIQMSGTGEEAGPFTDVYPFLEGYAQKPEDPVRYATVYAVSEENRQTSYTVAVNSHLGRPPCFSETEPVAEGDDIFEEINYICRNGGFELLKARHDRHLAGRYFGAMDSERSVELEIDDGVPVNASLNGIKSTSLSFMPVDSLFVYAELDHSEKINLVLPRRGAGILFHESGWALFPHCSRLDIAVPVGYRSEHFDVDALLFLIRD</sequence>
<accession>A0A7J6RUF7</accession>